<accession>A0A9K3GYF0</accession>
<dbReference type="EMBL" id="MNCJ02000331">
    <property type="protein sequence ID" value="KAF5758154.1"/>
    <property type="molecule type" value="Genomic_DNA"/>
</dbReference>
<dbReference type="Gramene" id="mRNA:HanXRQr2_Chr16g0726081">
    <property type="protein sequence ID" value="mRNA:HanXRQr2_Chr16g0726081"/>
    <property type="gene ID" value="HanXRQr2_Chr16g0726081"/>
</dbReference>
<reference evidence="1" key="1">
    <citation type="journal article" date="2017" name="Nature">
        <title>The sunflower genome provides insights into oil metabolism, flowering and Asterid evolution.</title>
        <authorList>
            <person name="Badouin H."/>
            <person name="Gouzy J."/>
            <person name="Grassa C.J."/>
            <person name="Murat F."/>
            <person name="Staton S.E."/>
            <person name="Cottret L."/>
            <person name="Lelandais-Briere C."/>
            <person name="Owens G.L."/>
            <person name="Carrere S."/>
            <person name="Mayjonade B."/>
            <person name="Legrand L."/>
            <person name="Gill N."/>
            <person name="Kane N.C."/>
            <person name="Bowers J.E."/>
            <person name="Hubner S."/>
            <person name="Bellec A."/>
            <person name="Berard A."/>
            <person name="Berges H."/>
            <person name="Blanchet N."/>
            <person name="Boniface M.C."/>
            <person name="Brunel D."/>
            <person name="Catrice O."/>
            <person name="Chaidir N."/>
            <person name="Claudel C."/>
            <person name="Donnadieu C."/>
            <person name="Faraut T."/>
            <person name="Fievet G."/>
            <person name="Helmstetter N."/>
            <person name="King M."/>
            <person name="Knapp S.J."/>
            <person name="Lai Z."/>
            <person name="Le Paslier M.C."/>
            <person name="Lippi Y."/>
            <person name="Lorenzon L."/>
            <person name="Mandel J.R."/>
            <person name="Marage G."/>
            <person name="Marchand G."/>
            <person name="Marquand E."/>
            <person name="Bret-Mestries E."/>
            <person name="Morien E."/>
            <person name="Nambeesan S."/>
            <person name="Nguyen T."/>
            <person name="Pegot-Espagnet P."/>
            <person name="Pouilly N."/>
            <person name="Raftis F."/>
            <person name="Sallet E."/>
            <person name="Schiex T."/>
            <person name="Thomas J."/>
            <person name="Vandecasteele C."/>
            <person name="Vares D."/>
            <person name="Vear F."/>
            <person name="Vautrin S."/>
            <person name="Crespi M."/>
            <person name="Mangin B."/>
            <person name="Burke J.M."/>
            <person name="Salse J."/>
            <person name="Munos S."/>
            <person name="Vincourt P."/>
            <person name="Rieseberg L.H."/>
            <person name="Langlade N.B."/>
        </authorList>
    </citation>
    <scope>NUCLEOTIDE SEQUENCE</scope>
    <source>
        <tissue evidence="1">Leaves</tissue>
    </source>
</reference>
<keyword evidence="2" id="KW-1185">Reference proteome</keyword>
<evidence type="ECO:0000313" key="1">
    <source>
        <dbReference type="EMBL" id="KAF5758154.1"/>
    </source>
</evidence>
<evidence type="ECO:0000313" key="2">
    <source>
        <dbReference type="Proteomes" id="UP000215914"/>
    </source>
</evidence>
<dbReference type="Proteomes" id="UP000215914">
    <property type="component" value="Unassembled WGS sequence"/>
</dbReference>
<reference evidence="1" key="2">
    <citation type="submission" date="2020-06" db="EMBL/GenBank/DDBJ databases">
        <title>Helianthus annuus Genome sequencing and assembly Release 2.</title>
        <authorList>
            <person name="Gouzy J."/>
            <person name="Langlade N."/>
            <person name="Munos S."/>
        </authorList>
    </citation>
    <scope>NUCLEOTIDE SEQUENCE</scope>
    <source>
        <tissue evidence="1">Leaves</tissue>
    </source>
</reference>
<protein>
    <submittedName>
        <fullName evidence="1">Uncharacterized protein</fullName>
    </submittedName>
</protein>
<dbReference type="AlphaFoldDB" id="A0A9K3GYF0"/>
<comment type="caution">
    <text evidence="1">The sequence shown here is derived from an EMBL/GenBank/DDBJ whole genome shotgun (WGS) entry which is preliminary data.</text>
</comment>
<sequence>MRHCYKLIETKLTLISFNGQIYIKRPVYKKLNRTRHNYKLIIIFLAAKLILINQSSKILNRTRHNIN</sequence>
<name>A0A9K3GYF0_HELAN</name>
<gene>
    <name evidence="1" type="ORF">HanXRQr2_Chr16g0726081</name>
</gene>
<organism evidence="1 2">
    <name type="scientific">Helianthus annuus</name>
    <name type="common">Common sunflower</name>
    <dbReference type="NCBI Taxonomy" id="4232"/>
    <lineage>
        <taxon>Eukaryota</taxon>
        <taxon>Viridiplantae</taxon>
        <taxon>Streptophyta</taxon>
        <taxon>Embryophyta</taxon>
        <taxon>Tracheophyta</taxon>
        <taxon>Spermatophyta</taxon>
        <taxon>Magnoliopsida</taxon>
        <taxon>eudicotyledons</taxon>
        <taxon>Gunneridae</taxon>
        <taxon>Pentapetalae</taxon>
        <taxon>asterids</taxon>
        <taxon>campanulids</taxon>
        <taxon>Asterales</taxon>
        <taxon>Asteraceae</taxon>
        <taxon>Asteroideae</taxon>
        <taxon>Heliantheae alliance</taxon>
        <taxon>Heliantheae</taxon>
        <taxon>Helianthus</taxon>
    </lineage>
</organism>
<proteinExistence type="predicted"/>